<dbReference type="Gene3D" id="3.40.50.2000">
    <property type="entry name" value="Glycogen Phosphorylase B"/>
    <property type="match status" value="2"/>
</dbReference>
<keyword evidence="2" id="KW-0808">Transferase</keyword>
<evidence type="ECO:0000313" key="3">
    <source>
        <dbReference type="Proteomes" id="UP000462014"/>
    </source>
</evidence>
<reference evidence="2 3" key="1">
    <citation type="submission" date="2019-12" db="EMBL/GenBank/DDBJ databases">
        <title>Mucilaginibacter sp. HMF7410 genome sequencing and assembly.</title>
        <authorList>
            <person name="Kang H."/>
            <person name="Cha I."/>
            <person name="Kim H."/>
            <person name="Joh K."/>
        </authorList>
    </citation>
    <scope>NUCLEOTIDE SEQUENCE [LARGE SCALE GENOMIC DNA]</scope>
    <source>
        <strain evidence="2 3">HMF7410</strain>
    </source>
</reference>
<dbReference type="EMBL" id="WPIK01000006">
    <property type="protein sequence ID" value="MVN21413.1"/>
    <property type="molecule type" value="Genomic_DNA"/>
</dbReference>
<accession>A0A7K1SVU4</accession>
<dbReference type="PANTHER" id="PTHR45947">
    <property type="entry name" value="SULFOQUINOVOSYL TRANSFERASE SQD2"/>
    <property type="match status" value="1"/>
</dbReference>
<dbReference type="RefSeq" id="WP_157565731.1">
    <property type="nucleotide sequence ID" value="NZ_WPIK01000006.1"/>
</dbReference>
<feature type="domain" description="Glycosyltransferase subfamily 4-like N-terminal" evidence="1">
    <location>
        <begin position="47"/>
        <end position="135"/>
    </location>
</feature>
<dbReference type="InterPro" id="IPR050194">
    <property type="entry name" value="Glycosyltransferase_grp1"/>
</dbReference>
<evidence type="ECO:0000259" key="1">
    <source>
        <dbReference type="Pfam" id="PF13439"/>
    </source>
</evidence>
<keyword evidence="3" id="KW-1185">Reference proteome</keyword>
<organism evidence="2 3">
    <name type="scientific">Mucilaginibacter arboris</name>
    <dbReference type="NCBI Taxonomy" id="2682090"/>
    <lineage>
        <taxon>Bacteria</taxon>
        <taxon>Pseudomonadati</taxon>
        <taxon>Bacteroidota</taxon>
        <taxon>Sphingobacteriia</taxon>
        <taxon>Sphingobacteriales</taxon>
        <taxon>Sphingobacteriaceae</taxon>
        <taxon>Mucilaginibacter</taxon>
    </lineage>
</organism>
<dbReference type="CDD" id="cd03801">
    <property type="entry name" value="GT4_PimA-like"/>
    <property type="match status" value="1"/>
</dbReference>
<dbReference type="Pfam" id="PF13692">
    <property type="entry name" value="Glyco_trans_1_4"/>
    <property type="match status" value="1"/>
</dbReference>
<comment type="caution">
    <text evidence="2">The sequence shown here is derived from an EMBL/GenBank/DDBJ whole genome shotgun (WGS) entry which is preliminary data.</text>
</comment>
<dbReference type="GO" id="GO:0016757">
    <property type="term" value="F:glycosyltransferase activity"/>
    <property type="evidence" value="ECO:0007669"/>
    <property type="project" value="UniProtKB-ARBA"/>
</dbReference>
<dbReference type="SUPFAM" id="SSF53756">
    <property type="entry name" value="UDP-Glycosyltransferase/glycogen phosphorylase"/>
    <property type="match status" value="1"/>
</dbReference>
<evidence type="ECO:0000313" key="2">
    <source>
        <dbReference type="EMBL" id="MVN21413.1"/>
    </source>
</evidence>
<gene>
    <name evidence="2" type="ORF">GO621_07675</name>
</gene>
<protein>
    <submittedName>
        <fullName evidence="2">Glycosyltransferase</fullName>
    </submittedName>
</protein>
<dbReference type="InterPro" id="IPR028098">
    <property type="entry name" value="Glyco_trans_4-like_N"/>
</dbReference>
<name>A0A7K1SVU4_9SPHI</name>
<dbReference type="AlphaFoldDB" id="A0A7K1SVU4"/>
<dbReference type="Pfam" id="PF13439">
    <property type="entry name" value="Glyco_transf_4"/>
    <property type="match status" value="1"/>
</dbReference>
<proteinExistence type="predicted"/>
<sequence>MLKIHVVSETPFVMKGQGVHTAFVEQVALLKEKNDVQVVVNEEGWGDVMHCHTYGPYYFWKGRKYKGRRIHTAHVIPDSIKGSLPMWKYLFPFVNWFFKKVFSYADVVIALSPMVEEAILALGVKSRIVKIYNPVLISKWKRTNENRQKGRELLKLSGDKKVILGVGQLQSRKGLEDFLDIAEAIPEATFVWVGGRPFGKLTEGIERINNRIKKASQHIYFAGMFDLAAMPAIYAAADVLLFPSYQENCPLAPLEAAACGMPVVYRDIREYSLLYKFPYLKAATTEAYIALTKKLLHEPEFYRQGLQISEQLIKQFDQEKIRQELIDLYREVVGKD</sequence>
<dbReference type="Proteomes" id="UP000462014">
    <property type="component" value="Unassembled WGS sequence"/>
</dbReference>
<dbReference type="PANTHER" id="PTHR45947:SF3">
    <property type="entry name" value="SULFOQUINOVOSYL TRANSFERASE SQD2"/>
    <property type="match status" value="1"/>
</dbReference>